<keyword evidence="2" id="KW-0762">Sugar transport</keyword>
<dbReference type="Pfam" id="PF03829">
    <property type="entry name" value="PTSIIA_gutA"/>
    <property type="match status" value="1"/>
</dbReference>
<dbReference type="EMBL" id="MAEL01000044">
    <property type="protein sequence ID" value="KAF1303035.1"/>
    <property type="molecule type" value="Genomic_DNA"/>
</dbReference>
<keyword evidence="3" id="KW-1185">Reference proteome</keyword>
<evidence type="ECO:0000256" key="1">
    <source>
        <dbReference type="PROSITE-ProRule" id="PRU00420"/>
    </source>
</evidence>
<dbReference type="PROSITE" id="PS51097">
    <property type="entry name" value="PTS_EIIA_TYPE_5"/>
    <property type="match status" value="1"/>
</dbReference>
<proteinExistence type="predicted"/>
<protein>
    <submittedName>
        <fullName evidence="2">PTS sugar transporter subunit IIA</fullName>
    </submittedName>
</protein>
<gene>
    <name evidence="2" type="ORF">BAU17_07855</name>
</gene>
<comment type="caution">
    <text evidence="2">The sequence shown here is derived from an EMBL/GenBank/DDBJ whole genome shotgun (WGS) entry which is preliminary data.</text>
</comment>
<evidence type="ECO:0000313" key="2">
    <source>
        <dbReference type="EMBL" id="KAF1303035.1"/>
    </source>
</evidence>
<dbReference type="Gene3D" id="2.40.33.40">
    <property type="entry name" value="Phosphotransferase system, glucitol/sorbitol-specific IIA component"/>
    <property type="match status" value="1"/>
</dbReference>
<comment type="caution">
    <text evidence="1">Lacks conserved residue(s) required for the propagation of feature annotation.</text>
</comment>
<name>A0ABQ6YY77_9ENTE</name>
<keyword evidence="2" id="KW-0813">Transport</keyword>
<dbReference type="PANTHER" id="PTHR40398">
    <property type="entry name" value="PTS SYSTEM GLUCITOL/SORBITOL-SPECIFIC EIIA COMPONENT"/>
    <property type="match status" value="1"/>
</dbReference>
<dbReference type="SUPFAM" id="SSF141530">
    <property type="entry name" value="PTSIIA/GutA-like"/>
    <property type="match status" value="1"/>
</dbReference>
<dbReference type="InterPro" id="IPR036665">
    <property type="entry name" value="PTS_IIA_glucitol/sorbitol_sf"/>
</dbReference>
<organism evidence="2 3">
    <name type="scientific">Candidatus Enterococcus willemsii</name>
    <dbReference type="NCBI Taxonomy" id="1857215"/>
    <lineage>
        <taxon>Bacteria</taxon>
        <taxon>Bacillati</taxon>
        <taxon>Bacillota</taxon>
        <taxon>Bacilli</taxon>
        <taxon>Lactobacillales</taxon>
        <taxon>Enterococcaceae</taxon>
        <taxon>Enterococcus</taxon>
    </lineage>
</organism>
<dbReference type="RefSeq" id="WP_161902406.1">
    <property type="nucleotide sequence ID" value="NZ_MAEL01000044.1"/>
</dbReference>
<sequence length="116" mass="13132">MRQSKILEIGPHAIDKKENILIFFGEHVTDGLRPYSVIQEMSSEDVELAVGDKILFGEQEYRITYVGNYANKNLQAIQHISFVFSDVPTDKLSSTVYLTPTEMPEITEGMTITYKG</sequence>
<dbReference type="Proteomes" id="UP000782705">
    <property type="component" value="Unassembled WGS sequence"/>
</dbReference>
<accession>A0ABQ6YY77</accession>
<dbReference type="PANTHER" id="PTHR40398:SF1">
    <property type="entry name" value="PTS SYSTEM GLUCITOL_SORBITOL-SPECIFIC EIIA COMPONENT"/>
    <property type="match status" value="1"/>
</dbReference>
<reference evidence="2 3" key="1">
    <citation type="submission" date="2016-06" db="EMBL/GenBank/DDBJ databases">
        <title>Four novel species of enterococci isolated from chicken manure.</title>
        <authorList>
            <person name="Van Tyne D."/>
        </authorList>
    </citation>
    <scope>NUCLEOTIDE SEQUENCE [LARGE SCALE GENOMIC DNA]</scope>
    <source>
        <strain evidence="2 3">CU12B</strain>
    </source>
</reference>
<evidence type="ECO:0000313" key="3">
    <source>
        <dbReference type="Proteomes" id="UP000782705"/>
    </source>
</evidence>
<dbReference type="InterPro" id="IPR004716">
    <property type="entry name" value="PTS_IIA_glucitol/sorbitol-sp"/>
</dbReference>